<feature type="transmembrane region" description="Helical" evidence="9">
    <location>
        <begin position="21"/>
        <end position="42"/>
    </location>
</feature>
<evidence type="ECO:0000259" key="10">
    <source>
        <dbReference type="Pfam" id="PF13614"/>
    </source>
</evidence>
<dbReference type="Proteomes" id="UP001500367">
    <property type="component" value="Unassembled WGS sequence"/>
</dbReference>
<name>A0ABP7W5I4_9FLAO</name>
<dbReference type="CDD" id="cd05387">
    <property type="entry name" value="BY-kinase"/>
    <property type="match status" value="1"/>
</dbReference>
<gene>
    <name evidence="12" type="ORF">GCM10022389_28140</name>
</gene>
<dbReference type="EMBL" id="BAABCT010000012">
    <property type="protein sequence ID" value="GAA4080411.1"/>
    <property type="molecule type" value="Genomic_DNA"/>
</dbReference>
<keyword evidence="9" id="KW-0472">Membrane</keyword>
<evidence type="ECO:0000256" key="8">
    <source>
        <dbReference type="ARBA" id="ARBA00051245"/>
    </source>
</evidence>
<dbReference type="PANTHER" id="PTHR32309">
    <property type="entry name" value="TYROSINE-PROTEIN KINASE"/>
    <property type="match status" value="1"/>
</dbReference>
<feature type="transmembrane region" description="Helical" evidence="9">
    <location>
        <begin position="482"/>
        <end position="502"/>
    </location>
</feature>
<evidence type="ECO:0000256" key="9">
    <source>
        <dbReference type="SAM" id="Phobius"/>
    </source>
</evidence>
<keyword evidence="4" id="KW-0547">Nucleotide-binding</keyword>
<dbReference type="SUPFAM" id="SSF52540">
    <property type="entry name" value="P-loop containing nucleoside triphosphate hydrolases"/>
    <property type="match status" value="1"/>
</dbReference>
<evidence type="ECO:0000313" key="12">
    <source>
        <dbReference type="EMBL" id="GAA4080411.1"/>
    </source>
</evidence>
<keyword evidence="7" id="KW-0829">Tyrosine-protein kinase</keyword>
<accession>A0ABP7W5I4</accession>
<keyword evidence="5 12" id="KW-0418">Kinase</keyword>
<dbReference type="InterPro" id="IPR027417">
    <property type="entry name" value="P-loop_NTPase"/>
</dbReference>
<dbReference type="EC" id="2.7.10.2" evidence="2"/>
<evidence type="ECO:0000313" key="13">
    <source>
        <dbReference type="Proteomes" id="UP001500367"/>
    </source>
</evidence>
<evidence type="ECO:0000256" key="4">
    <source>
        <dbReference type="ARBA" id="ARBA00022741"/>
    </source>
</evidence>
<keyword evidence="3" id="KW-0808">Transferase</keyword>
<dbReference type="InterPro" id="IPR005702">
    <property type="entry name" value="Wzc-like_C"/>
</dbReference>
<dbReference type="InterPro" id="IPR050445">
    <property type="entry name" value="Bact_polysacc_biosynth/exp"/>
</dbReference>
<dbReference type="GO" id="GO:0016301">
    <property type="term" value="F:kinase activity"/>
    <property type="evidence" value="ECO:0007669"/>
    <property type="project" value="UniProtKB-KW"/>
</dbReference>
<reference evidence="13" key="1">
    <citation type="journal article" date="2019" name="Int. J. Syst. Evol. Microbiol.">
        <title>The Global Catalogue of Microorganisms (GCM) 10K type strain sequencing project: providing services to taxonomists for standard genome sequencing and annotation.</title>
        <authorList>
            <consortium name="The Broad Institute Genomics Platform"/>
            <consortium name="The Broad Institute Genome Sequencing Center for Infectious Disease"/>
            <person name="Wu L."/>
            <person name="Ma J."/>
        </authorList>
    </citation>
    <scope>NUCLEOTIDE SEQUENCE [LARGE SCALE GENOMIC DNA]</scope>
    <source>
        <strain evidence="13">JCM 17069</strain>
    </source>
</reference>
<dbReference type="Gene3D" id="3.40.50.300">
    <property type="entry name" value="P-loop containing nucleotide triphosphate hydrolases"/>
    <property type="match status" value="1"/>
</dbReference>
<sequence>MDQKIEEQLDLKREIFKYLYYWKYFILTTIISLTCAFMYIRYTNPVYGIESKIKILQESDKGLKLPSELLGLMAGKAQVNMDNEVENIKSRRLFGPVVSDLNLTTSYLSKGRFKTIELWNAPIKVTSLCHKDSLFSTAFTILIQKNGYIITPNNAKPFAVAGTHVKTKINNVDFIIEPNLNYDKNIKQKTFLVQIIPYIYAVESLKNKISVETVGKESEILSVKIQESNRKKGVDILNKVVETFNIDGINDKREVNKKTVEFIDNRFKNLTFELDSIENQKRDFKKSKDMSFIEADAAIEVTKKASSDLNLFKIETQIELSNLLKEALNSSKTTVLPANIGLDNIIITSLISEYNTFILQRDKLIKTAGTENPTLKGLESQISILKNNINESIATYNKQLKISLSQQQYDFSKSKSDVLEIPSNEKILRSIERQQKIKENLYLLLLQKREESAIAYAVTAPSIKVIEYAFATLNPIAPKKNIIYLMAIAMGLLIPFSIIYIINLLDNKIEDRNDIEFKNSQIPVIAEIPFFKDFKLFAEKNDRSVNAESFRILSSNVNFSLPPKENKLGQVILVTSSIMGEGKTFIATNLALAMASYNKKVLIIGADMRKPKLHDSLNMNKIEKGLSTYLHNYDIDWKDTLVKENPYNENLHILFSGIIPPNPSNLISNGRFEKLIDEAKTEYDYIVVDTAPTIYVNDTLLISNTADLTIYLTRHDYTEKNLVTYVDSLNENSKLKNIAFIINGIGSNGKYGYGYNYKYSYNYGYGYGYGYGENTETKKNNTYKNLFKFIKK</sequence>
<evidence type="ECO:0000256" key="5">
    <source>
        <dbReference type="ARBA" id="ARBA00022777"/>
    </source>
</evidence>
<dbReference type="InterPro" id="IPR032807">
    <property type="entry name" value="GNVR"/>
</dbReference>
<evidence type="ECO:0000256" key="3">
    <source>
        <dbReference type="ARBA" id="ARBA00022679"/>
    </source>
</evidence>
<evidence type="ECO:0000256" key="6">
    <source>
        <dbReference type="ARBA" id="ARBA00022840"/>
    </source>
</evidence>
<dbReference type="PANTHER" id="PTHR32309:SF13">
    <property type="entry name" value="FERRIC ENTEROBACTIN TRANSPORT PROTEIN FEPE"/>
    <property type="match status" value="1"/>
</dbReference>
<comment type="caution">
    <text evidence="12">The sequence shown here is derived from an EMBL/GenBank/DDBJ whole genome shotgun (WGS) entry which is preliminary data.</text>
</comment>
<dbReference type="Pfam" id="PF13807">
    <property type="entry name" value="GNVR"/>
    <property type="match status" value="1"/>
</dbReference>
<dbReference type="NCBIfam" id="TIGR01007">
    <property type="entry name" value="eps_fam"/>
    <property type="match status" value="1"/>
</dbReference>
<dbReference type="RefSeq" id="WP_344817306.1">
    <property type="nucleotide sequence ID" value="NZ_BAABCT010000012.1"/>
</dbReference>
<evidence type="ECO:0000256" key="7">
    <source>
        <dbReference type="ARBA" id="ARBA00023137"/>
    </source>
</evidence>
<keyword evidence="9" id="KW-0812">Transmembrane</keyword>
<organism evidence="12 13">
    <name type="scientific">Flavobacterium cheonanense</name>
    <dbReference type="NCBI Taxonomy" id="706183"/>
    <lineage>
        <taxon>Bacteria</taxon>
        <taxon>Pseudomonadati</taxon>
        <taxon>Bacteroidota</taxon>
        <taxon>Flavobacteriia</taxon>
        <taxon>Flavobacteriales</taxon>
        <taxon>Flavobacteriaceae</taxon>
        <taxon>Flavobacterium</taxon>
    </lineage>
</organism>
<keyword evidence="9" id="KW-1133">Transmembrane helix</keyword>
<feature type="domain" description="AAA" evidence="10">
    <location>
        <begin position="570"/>
        <end position="719"/>
    </location>
</feature>
<evidence type="ECO:0000256" key="1">
    <source>
        <dbReference type="ARBA" id="ARBA00007316"/>
    </source>
</evidence>
<evidence type="ECO:0000256" key="2">
    <source>
        <dbReference type="ARBA" id="ARBA00011903"/>
    </source>
</evidence>
<dbReference type="InterPro" id="IPR025669">
    <property type="entry name" value="AAA_dom"/>
</dbReference>
<comment type="catalytic activity">
    <reaction evidence="8">
        <text>L-tyrosyl-[protein] + ATP = O-phospho-L-tyrosyl-[protein] + ADP + H(+)</text>
        <dbReference type="Rhea" id="RHEA:10596"/>
        <dbReference type="Rhea" id="RHEA-COMP:10136"/>
        <dbReference type="Rhea" id="RHEA-COMP:20101"/>
        <dbReference type="ChEBI" id="CHEBI:15378"/>
        <dbReference type="ChEBI" id="CHEBI:30616"/>
        <dbReference type="ChEBI" id="CHEBI:46858"/>
        <dbReference type="ChEBI" id="CHEBI:61978"/>
        <dbReference type="ChEBI" id="CHEBI:456216"/>
        <dbReference type="EC" id="2.7.10.2"/>
    </reaction>
</comment>
<evidence type="ECO:0000259" key="11">
    <source>
        <dbReference type="Pfam" id="PF13807"/>
    </source>
</evidence>
<keyword evidence="6" id="KW-0067">ATP-binding</keyword>
<dbReference type="Pfam" id="PF13614">
    <property type="entry name" value="AAA_31"/>
    <property type="match status" value="1"/>
</dbReference>
<keyword evidence="13" id="KW-1185">Reference proteome</keyword>
<comment type="similarity">
    <text evidence="1">Belongs to the CpsD/CapB family.</text>
</comment>
<protein>
    <recommendedName>
        <fullName evidence="2">non-specific protein-tyrosine kinase</fullName>
        <ecNumber evidence="2">2.7.10.2</ecNumber>
    </recommendedName>
</protein>
<feature type="domain" description="Tyrosine-protein kinase G-rich" evidence="11">
    <location>
        <begin position="426"/>
        <end position="500"/>
    </location>
</feature>
<proteinExistence type="inferred from homology"/>